<dbReference type="AlphaFoldDB" id="A0AAU9EVX1"/>
<accession>A0AAU9EVX1</accession>
<keyword evidence="2" id="KW-1185">Reference proteome</keyword>
<gene>
    <name evidence="1" type="ORF">FAK_09390</name>
</gene>
<evidence type="ECO:0000313" key="1">
    <source>
        <dbReference type="EMBL" id="BEQ13873.1"/>
    </source>
</evidence>
<sequence length="208" mass="23882">MIPENMKQIIETTDDTRFLIDLAKMALSSCLNEYVDWGEEILKVALDKIKDARKLVRTGTEFAMSRNYEIRPYARNAYLLASGVAQDASDLVFLADSLAHPQIFGDVKWGGKVYHMAVNRAECAEEYLEIADSIAQYQNCFNFPRPSEVFRLAIESAMATDKMPVIIHWIFEKNGTNREEWALPVFEEAVGMTIDEAFMKYRIMIARY</sequence>
<dbReference type="EMBL" id="AP028679">
    <property type="protein sequence ID" value="BEQ13873.1"/>
    <property type="molecule type" value="Genomic_DNA"/>
</dbReference>
<protein>
    <submittedName>
        <fullName evidence="1">Uncharacterized protein</fullName>
    </submittedName>
</protein>
<dbReference type="RefSeq" id="WP_338605611.1">
    <property type="nucleotide sequence ID" value="NZ_AP028679.1"/>
</dbReference>
<evidence type="ECO:0000313" key="2">
    <source>
        <dbReference type="Proteomes" id="UP001366166"/>
    </source>
</evidence>
<organism evidence="1 2">
    <name type="scientific">Desulfoferula mesophila</name>
    <dbReference type="NCBI Taxonomy" id="3058419"/>
    <lineage>
        <taxon>Bacteria</taxon>
        <taxon>Pseudomonadati</taxon>
        <taxon>Thermodesulfobacteriota</taxon>
        <taxon>Desulfarculia</taxon>
        <taxon>Desulfarculales</taxon>
        <taxon>Desulfarculaceae</taxon>
        <taxon>Desulfoferula</taxon>
    </lineage>
</organism>
<dbReference type="Proteomes" id="UP001366166">
    <property type="component" value="Chromosome"/>
</dbReference>
<name>A0AAU9EVX1_9BACT</name>
<proteinExistence type="predicted"/>
<reference evidence="2" key="1">
    <citation type="journal article" date="2023" name="Arch. Microbiol.">
        <title>Desulfoferula mesophilus gen. nov. sp. nov., a mesophilic sulfate-reducing bacterium isolated from a brackish lake sediment.</title>
        <authorList>
            <person name="Watanabe T."/>
            <person name="Yabe T."/>
            <person name="Tsuji J.M."/>
            <person name="Fukui M."/>
        </authorList>
    </citation>
    <scope>NUCLEOTIDE SEQUENCE [LARGE SCALE GENOMIC DNA]</scope>
    <source>
        <strain evidence="2">12FAK</strain>
    </source>
</reference>
<dbReference type="KEGG" id="dmp:FAK_09390"/>